<dbReference type="InterPro" id="IPR027417">
    <property type="entry name" value="P-loop_NTPase"/>
</dbReference>
<dbReference type="GO" id="GO:0006227">
    <property type="term" value="P:dUDP biosynthetic process"/>
    <property type="evidence" value="ECO:0007669"/>
    <property type="project" value="TreeGrafter"/>
</dbReference>
<dbReference type="CDD" id="cd01672">
    <property type="entry name" value="TMPK"/>
    <property type="match status" value="1"/>
</dbReference>
<reference evidence="5 6" key="1">
    <citation type="submission" date="2024-01" db="EMBL/GenBank/DDBJ databases">
        <title>The genome of the rayed Mediterranean limpet Patella caerulea (Linnaeus, 1758).</title>
        <authorList>
            <person name="Anh-Thu Weber A."/>
            <person name="Halstead-Nussloch G."/>
        </authorList>
    </citation>
    <scope>NUCLEOTIDE SEQUENCE [LARGE SCALE GENOMIC DNA]</scope>
    <source>
        <strain evidence="5">AATW-2023a</strain>
        <tissue evidence="5">Whole specimen</tissue>
    </source>
</reference>
<keyword evidence="3" id="KW-0067">ATP-binding</keyword>
<comment type="caution">
    <text evidence="5">The sequence shown here is derived from an EMBL/GenBank/DDBJ whole genome shotgun (WGS) entry which is preliminary data.</text>
</comment>
<dbReference type="PANTHER" id="PTHR10344">
    <property type="entry name" value="THYMIDYLATE KINASE"/>
    <property type="match status" value="1"/>
</dbReference>
<organism evidence="5 6">
    <name type="scientific">Patella caerulea</name>
    <name type="common">Rayed Mediterranean limpet</name>
    <dbReference type="NCBI Taxonomy" id="87958"/>
    <lineage>
        <taxon>Eukaryota</taxon>
        <taxon>Metazoa</taxon>
        <taxon>Spiralia</taxon>
        <taxon>Lophotrochozoa</taxon>
        <taxon>Mollusca</taxon>
        <taxon>Gastropoda</taxon>
        <taxon>Patellogastropoda</taxon>
        <taxon>Patelloidea</taxon>
        <taxon>Patellidae</taxon>
        <taxon>Patella</taxon>
    </lineage>
</organism>
<evidence type="ECO:0000259" key="4">
    <source>
        <dbReference type="Pfam" id="PF02223"/>
    </source>
</evidence>
<dbReference type="GO" id="GO:0004798">
    <property type="term" value="F:dTMP kinase activity"/>
    <property type="evidence" value="ECO:0007669"/>
    <property type="project" value="TreeGrafter"/>
</dbReference>
<comment type="similarity">
    <text evidence="1">Belongs to the thymidylate kinase family.</text>
</comment>
<evidence type="ECO:0000256" key="1">
    <source>
        <dbReference type="ARBA" id="ARBA00009776"/>
    </source>
</evidence>
<evidence type="ECO:0000256" key="2">
    <source>
        <dbReference type="ARBA" id="ARBA00022741"/>
    </source>
</evidence>
<dbReference type="Gene3D" id="3.40.50.300">
    <property type="entry name" value="P-loop containing nucleotide triphosphate hydrolases"/>
    <property type="match status" value="1"/>
</dbReference>
<dbReference type="Proteomes" id="UP001347796">
    <property type="component" value="Unassembled WGS sequence"/>
</dbReference>
<sequence length="439" mass="50374">MANVEEFCVCFPDKTVWFSRTNDKEEIGQHEQPTRNKTTTRSALREKLNTCFIENDNTEVILIECESENLGGSEVENYVRSCLDLHPLFRSSKSNPRFCFGLSKMRADQRNILYGCHLRRLLCCAFSGDEHLSKLINTQREKKQQIYKIDTTNSNNEFCLTSQNSQIEPENVRTFWKLSNNGQNGPVSPLFENRNKSPVFHDMDKSLEILNMVGSMEEVQELLKIYNEFECARETTADLEIKFPFVVVEGLDGAGKTTITGILQKKLEAELYCTPPPILEHLRKHFTSLPEIIARAYYQVGNYIVARQILEECQSKAVIMDRYWHSTAAYGIANETSLTDMPPEGHCTYNWPPSLLKPSIVLFLSVTEETRQKRMTNRHGETTFEEKALESDIVFRKRLNEAYKRFVNPACVEIDANGSVDSVVEKTLIALKEHGIELQ</sequence>
<gene>
    <name evidence="5" type="ORF">SNE40_022639</name>
</gene>
<dbReference type="InterPro" id="IPR039430">
    <property type="entry name" value="Thymidylate_kin-like_dom"/>
</dbReference>
<dbReference type="GO" id="GO:0006235">
    <property type="term" value="P:dTTP biosynthetic process"/>
    <property type="evidence" value="ECO:0007669"/>
    <property type="project" value="TreeGrafter"/>
</dbReference>
<dbReference type="GO" id="GO:0004550">
    <property type="term" value="F:nucleoside diphosphate kinase activity"/>
    <property type="evidence" value="ECO:0007669"/>
    <property type="project" value="TreeGrafter"/>
</dbReference>
<name>A0AAN8G4H5_PATCE</name>
<keyword evidence="6" id="KW-1185">Reference proteome</keyword>
<evidence type="ECO:0000256" key="3">
    <source>
        <dbReference type="ARBA" id="ARBA00022840"/>
    </source>
</evidence>
<feature type="domain" description="Thymidylate kinase-like" evidence="4">
    <location>
        <begin position="248"/>
        <end position="426"/>
    </location>
</feature>
<dbReference type="GO" id="GO:0006233">
    <property type="term" value="P:dTDP biosynthetic process"/>
    <property type="evidence" value="ECO:0007669"/>
    <property type="project" value="TreeGrafter"/>
</dbReference>
<dbReference type="GO" id="GO:0005524">
    <property type="term" value="F:ATP binding"/>
    <property type="evidence" value="ECO:0007669"/>
    <property type="project" value="UniProtKB-KW"/>
</dbReference>
<accession>A0AAN8G4H5</accession>
<dbReference type="AlphaFoldDB" id="A0AAN8G4H5"/>
<dbReference type="SUPFAM" id="SSF52540">
    <property type="entry name" value="P-loop containing nucleoside triphosphate hydrolases"/>
    <property type="match status" value="1"/>
</dbReference>
<protein>
    <recommendedName>
        <fullName evidence="4">Thymidylate kinase-like domain-containing protein</fullName>
    </recommendedName>
</protein>
<evidence type="ECO:0000313" key="5">
    <source>
        <dbReference type="EMBL" id="KAK6165790.1"/>
    </source>
</evidence>
<keyword evidence="2" id="KW-0547">Nucleotide-binding</keyword>
<dbReference type="PANTHER" id="PTHR10344:SF4">
    <property type="entry name" value="UMP-CMP KINASE 2, MITOCHONDRIAL"/>
    <property type="match status" value="1"/>
</dbReference>
<dbReference type="EMBL" id="JAZGQO010000021">
    <property type="protein sequence ID" value="KAK6165790.1"/>
    <property type="molecule type" value="Genomic_DNA"/>
</dbReference>
<proteinExistence type="inferred from homology"/>
<evidence type="ECO:0000313" key="6">
    <source>
        <dbReference type="Proteomes" id="UP001347796"/>
    </source>
</evidence>
<dbReference type="Pfam" id="PF02223">
    <property type="entry name" value="Thymidylate_kin"/>
    <property type="match status" value="1"/>
</dbReference>
<dbReference type="GO" id="GO:0005739">
    <property type="term" value="C:mitochondrion"/>
    <property type="evidence" value="ECO:0007669"/>
    <property type="project" value="TreeGrafter"/>
</dbReference>